<feature type="domain" description="Response regulatory" evidence="10">
    <location>
        <begin position="3"/>
        <end position="120"/>
    </location>
</feature>
<proteinExistence type="predicted"/>
<dbReference type="RefSeq" id="WP_115991709.1">
    <property type="nucleotide sequence ID" value="NZ_QRDY01000002.1"/>
</dbReference>
<dbReference type="EMBL" id="QRDY01000002">
    <property type="protein sequence ID" value="RED64968.1"/>
    <property type="molecule type" value="Genomic_DNA"/>
</dbReference>
<dbReference type="Pfam" id="PF12833">
    <property type="entry name" value="HTH_18"/>
    <property type="match status" value="1"/>
</dbReference>
<feature type="domain" description="HTH araC/xylS-type" evidence="9">
    <location>
        <begin position="418"/>
        <end position="516"/>
    </location>
</feature>
<dbReference type="SMART" id="SM00448">
    <property type="entry name" value="REC"/>
    <property type="match status" value="1"/>
</dbReference>
<dbReference type="InterPro" id="IPR011006">
    <property type="entry name" value="CheY-like_superfamily"/>
</dbReference>
<keyword evidence="3 8" id="KW-0597">Phosphoprotein</keyword>
<evidence type="ECO:0000259" key="10">
    <source>
        <dbReference type="PROSITE" id="PS50110"/>
    </source>
</evidence>
<dbReference type="InterPro" id="IPR018060">
    <property type="entry name" value="HTH_AraC"/>
</dbReference>
<evidence type="ECO:0000313" key="12">
    <source>
        <dbReference type="Proteomes" id="UP000256869"/>
    </source>
</evidence>
<keyword evidence="5" id="KW-0805">Transcription regulation</keyword>
<dbReference type="GO" id="GO:0043565">
    <property type="term" value="F:sequence-specific DNA binding"/>
    <property type="evidence" value="ECO:0007669"/>
    <property type="project" value="InterPro"/>
</dbReference>
<keyword evidence="2" id="KW-0963">Cytoplasm</keyword>
<keyword evidence="4" id="KW-0902">Two-component regulatory system</keyword>
<dbReference type="SUPFAM" id="SSF52172">
    <property type="entry name" value="CheY-like"/>
    <property type="match status" value="1"/>
</dbReference>
<dbReference type="InterPro" id="IPR001789">
    <property type="entry name" value="Sig_transdc_resp-reg_receiver"/>
</dbReference>
<dbReference type="PANTHER" id="PTHR42713">
    <property type="entry name" value="HISTIDINE KINASE-RELATED"/>
    <property type="match status" value="1"/>
</dbReference>
<protein>
    <submittedName>
        <fullName evidence="11">Two-component system response regulator YesN</fullName>
    </submittedName>
</protein>
<keyword evidence="6" id="KW-0238">DNA-binding</keyword>
<evidence type="ECO:0000256" key="6">
    <source>
        <dbReference type="ARBA" id="ARBA00023125"/>
    </source>
</evidence>
<dbReference type="PRINTS" id="PR00032">
    <property type="entry name" value="HTHARAC"/>
</dbReference>
<keyword evidence="7" id="KW-0804">Transcription</keyword>
<evidence type="ECO:0000259" key="9">
    <source>
        <dbReference type="PROSITE" id="PS01124"/>
    </source>
</evidence>
<comment type="caution">
    <text evidence="11">The sequence shown here is derived from an EMBL/GenBank/DDBJ whole genome shotgun (WGS) entry which is preliminary data.</text>
</comment>
<accession>A0A3D9ITB4</accession>
<dbReference type="GO" id="GO:0003700">
    <property type="term" value="F:DNA-binding transcription factor activity"/>
    <property type="evidence" value="ECO:0007669"/>
    <property type="project" value="InterPro"/>
</dbReference>
<evidence type="ECO:0000256" key="1">
    <source>
        <dbReference type="ARBA" id="ARBA00004496"/>
    </source>
</evidence>
<evidence type="ECO:0000256" key="7">
    <source>
        <dbReference type="ARBA" id="ARBA00023163"/>
    </source>
</evidence>
<comment type="subcellular location">
    <subcellularLocation>
        <location evidence="1">Cytoplasm</location>
    </subcellularLocation>
</comment>
<dbReference type="InterPro" id="IPR051552">
    <property type="entry name" value="HptR"/>
</dbReference>
<evidence type="ECO:0000256" key="4">
    <source>
        <dbReference type="ARBA" id="ARBA00023012"/>
    </source>
</evidence>
<reference evidence="11 12" key="1">
    <citation type="submission" date="2018-07" db="EMBL/GenBank/DDBJ databases">
        <title>Genomic Encyclopedia of Type Strains, Phase III (KMG-III): the genomes of soil and plant-associated and newly described type strains.</title>
        <authorList>
            <person name="Whitman W."/>
        </authorList>
    </citation>
    <scope>NUCLEOTIDE SEQUENCE [LARGE SCALE GENOMIC DNA]</scope>
    <source>
        <strain evidence="11 12">CECT 8236</strain>
    </source>
</reference>
<dbReference type="SUPFAM" id="SSF46689">
    <property type="entry name" value="Homeodomain-like"/>
    <property type="match status" value="2"/>
</dbReference>
<name>A0A3D9ITB4_9BACL</name>
<gene>
    <name evidence="11" type="ORF">DFP95_102390</name>
</gene>
<keyword evidence="12" id="KW-1185">Reference proteome</keyword>
<dbReference type="InterPro" id="IPR009057">
    <property type="entry name" value="Homeodomain-like_sf"/>
</dbReference>
<dbReference type="AlphaFoldDB" id="A0A3D9ITB4"/>
<dbReference type="GO" id="GO:0000160">
    <property type="term" value="P:phosphorelay signal transduction system"/>
    <property type="evidence" value="ECO:0007669"/>
    <property type="project" value="UniProtKB-KW"/>
</dbReference>
<dbReference type="InterPro" id="IPR020449">
    <property type="entry name" value="Tscrpt_reg_AraC-type_HTH"/>
</dbReference>
<dbReference type="SMART" id="SM00342">
    <property type="entry name" value="HTH_ARAC"/>
    <property type="match status" value="1"/>
</dbReference>
<evidence type="ECO:0000256" key="5">
    <source>
        <dbReference type="ARBA" id="ARBA00023015"/>
    </source>
</evidence>
<dbReference type="CDD" id="cd17536">
    <property type="entry name" value="REC_YesN-like"/>
    <property type="match status" value="1"/>
</dbReference>
<dbReference type="Gene3D" id="1.10.10.60">
    <property type="entry name" value="Homeodomain-like"/>
    <property type="match status" value="2"/>
</dbReference>
<feature type="modified residue" description="4-aspartylphosphate" evidence="8">
    <location>
        <position position="55"/>
    </location>
</feature>
<dbReference type="PROSITE" id="PS01124">
    <property type="entry name" value="HTH_ARAC_FAMILY_2"/>
    <property type="match status" value="1"/>
</dbReference>
<dbReference type="PANTHER" id="PTHR42713:SF3">
    <property type="entry name" value="TRANSCRIPTIONAL REGULATORY PROTEIN HPTR"/>
    <property type="match status" value="1"/>
</dbReference>
<dbReference type="OrthoDB" id="9794370at2"/>
<evidence type="ECO:0000256" key="3">
    <source>
        <dbReference type="ARBA" id="ARBA00022553"/>
    </source>
</evidence>
<evidence type="ECO:0000313" key="11">
    <source>
        <dbReference type="EMBL" id="RED64968.1"/>
    </source>
</evidence>
<dbReference type="GO" id="GO:0005737">
    <property type="term" value="C:cytoplasm"/>
    <property type="evidence" value="ECO:0007669"/>
    <property type="project" value="UniProtKB-SubCell"/>
</dbReference>
<evidence type="ECO:0000256" key="8">
    <source>
        <dbReference type="PROSITE-ProRule" id="PRU00169"/>
    </source>
</evidence>
<dbReference type="Proteomes" id="UP000256869">
    <property type="component" value="Unassembled WGS sequence"/>
</dbReference>
<dbReference type="Pfam" id="PF00072">
    <property type="entry name" value="Response_reg"/>
    <property type="match status" value="1"/>
</dbReference>
<sequence length="518" mass="59134">MFSIYLVEDEIIELDLLINYIDWESMGIRVIGSAKNGRIAWKQIQTLQPDIVLSDVRMPIMDGLRLASLIQEQFDWMKIVFLSGHDEFAYVKSALSAGAVGYLLKPVNPGELSEVMSKVKEEVEKANLLRRSKQMLAEKNIGNLLSEAGGESAQETWHELTRLDPRYLSQEYVGALVQVDDPHALPEATAKLLKEQEDPFQVFHSQLEAFSLSGTIIRLGANRWFLAVPAAEGTNLSFFWLALSESIRKTWEWTATIGVCEKAGLLRQSRDMLKEAEKAVDERFYRGSGNVIYSGNVQAENEELDNLEVQALPEKLQLSDLPDAEEEAGRIFDSMVRLRIPRKSAYRVTSNLIQAIFSELYKYEDWADRGFGDSTEWNQEVARIETVAGMKSFVLNLLERAGGYLEEKHRDRHAMLVQQVAGIIDNEYPDALTIDYLAGRVYLSPNYLRVLFKEKKGCTVHEYLTKVRLQKALGLLRDRKLKIHDVARNVGFDNTSYFCSFFYKNQGVTPNEYRKKFL</sequence>
<dbReference type="PROSITE" id="PS50110">
    <property type="entry name" value="RESPONSE_REGULATORY"/>
    <property type="match status" value="1"/>
</dbReference>
<organism evidence="11 12">
    <name type="scientific">Cohnella lupini</name>
    <dbReference type="NCBI Taxonomy" id="1294267"/>
    <lineage>
        <taxon>Bacteria</taxon>
        <taxon>Bacillati</taxon>
        <taxon>Bacillota</taxon>
        <taxon>Bacilli</taxon>
        <taxon>Bacillales</taxon>
        <taxon>Paenibacillaceae</taxon>
        <taxon>Cohnella</taxon>
    </lineage>
</organism>
<dbReference type="Gene3D" id="3.40.50.2300">
    <property type="match status" value="1"/>
</dbReference>
<evidence type="ECO:0000256" key="2">
    <source>
        <dbReference type="ARBA" id="ARBA00022490"/>
    </source>
</evidence>